<dbReference type="OrthoDB" id="2654780at2"/>
<sequence>MKLTFDKGGNRKKVPNHYTIEVNMYDLQPSVSASQLRVRLCSASTGNCTSYKEPTGSNYMYVKFTNMYGGGYYVDVRDTISGSVSGQLYAIGYQ</sequence>
<dbReference type="Proteomes" id="UP000215459">
    <property type="component" value="Unassembled WGS sequence"/>
</dbReference>
<name>A0A235BC94_9BACL</name>
<organism evidence="1 2">
    <name type="scientific">Paludifilum halophilum</name>
    <dbReference type="NCBI Taxonomy" id="1642702"/>
    <lineage>
        <taxon>Bacteria</taxon>
        <taxon>Bacillati</taxon>
        <taxon>Bacillota</taxon>
        <taxon>Bacilli</taxon>
        <taxon>Bacillales</taxon>
        <taxon>Thermoactinomycetaceae</taxon>
        <taxon>Paludifilum</taxon>
    </lineage>
</organism>
<comment type="caution">
    <text evidence="1">The sequence shown here is derived from an EMBL/GenBank/DDBJ whole genome shotgun (WGS) entry which is preliminary data.</text>
</comment>
<gene>
    <name evidence="1" type="ORF">CHM34_01240</name>
</gene>
<dbReference type="EMBL" id="NOWF01000001">
    <property type="protein sequence ID" value="OYD09659.1"/>
    <property type="molecule type" value="Genomic_DNA"/>
</dbReference>
<reference evidence="1 2" key="1">
    <citation type="submission" date="2017-07" db="EMBL/GenBank/DDBJ databases">
        <title>The genome sequence of Paludifilum halophilum highlights mechanisms for microbial adaptation to high salt environemnts.</title>
        <authorList>
            <person name="Belbahri L."/>
        </authorList>
    </citation>
    <scope>NUCLEOTIDE SEQUENCE [LARGE SCALE GENOMIC DNA]</scope>
    <source>
        <strain evidence="1 2">DSM 102817</strain>
    </source>
</reference>
<dbReference type="RefSeq" id="WP_094262759.1">
    <property type="nucleotide sequence ID" value="NZ_NOWF01000001.1"/>
</dbReference>
<accession>A0A235BC94</accession>
<proteinExistence type="predicted"/>
<evidence type="ECO:0000313" key="1">
    <source>
        <dbReference type="EMBL" id="OYD09659.1"/>
    </source>
</evidence>
<dbReference type="AlphaFoldDB" id="A0A235BC94"/>
<keyword evidence="2" id="KW-1185">Reference proteome</keyword>
<protein>
    <submittedName>
        <fullName evidence="1">Uncharacterized protein</fullName>
    </submittedName>
</protein>
<evidence type="ECO:0000313" key="2">
    <source>
        <dbReference type="Proteomes" id="UP000215459"/>
    </source>
</evidence>